<comment type="subcellular location">
    <subcellularLocation>
        <location evidence="1">Nucleus</location>
    </subcellularLocation>
</comment>
<dbReference type="InterPro" id="IPR040520">
    <property type="entry name" value="Importin_rep_3"/>
</dbReference>
<dbReference type="Proteomes" id="UP001374579">
    <property type="component" value="Unassembled WGS sequence"/>
</dbReference>
<dbReference type="InterPro" id="IPR057941">
    <property type="entry name" value="TPR_TNPO3_IPO13_2nd"/>
</dbReference>
<evidence type="ECO:0000256" key="3">
    <source>
        <dbReference type="ARBA" id="ARBA00011422"/>
    </source>
</evidence>
<dbReference type="EMBL" id="JBAMIC010000011">
    <property type="protein sequence ID" value="KAK7101272.1"/>
    <property type="molecule type" value="Genomic_DNA"/>
</dbReference>
<organism evidence="10 11">
    <name type="scientific">Littorina saxatilis</name>
    <dbReference type="NCBI Taxonomy" id="31220"/>
    <lineage>
        <taxon>Eukaryota</taxon>
        <taxon>Metazoa</taxon>
        <taxon>Spiralia</taxon>
        <taxon>Lophotrochozoa</taxon>
        <taxon>Mollusca</taxon>
        <taxon>Gastropoda</taxon>
        <taxon>Caenogastropoda</taxon>
        <taxon>Littorinimorpha</taxon>
        <taxon>Littorinoidea</taxon>
        <taxon>Littorinidae</taxon>
        <taxon>Littorina</taxon>
    </lineage>
</organism>
<keyword evidence="5" id="KW-0813">Transport</keyword>
<dbReference type="SUPFAM" id="SSF48371">
    <property type="entry name" value="ARM repeat"/>
    <property type="match status" value="1"/>
</dbReference>
<keyword evidence="6" id="KW-0677">Repeat</keyword>
<proteinExistence type="inferred from homology"/>
<evidence type="ECO:0000256" key="7">
    <source>
        <dbReference type="ARBA" id="ARBA00022927"/>
    </source>
</evidence>
<evidence type="ECO:0000256" key="6">
    <source>
        <dbReference type="ARBA" id="ARBA00022737"/>
    </source>
</evidence>
<dbReference type="Pfam" id="PF18806">
    <property type="entry name" value="Importin_rep_3"/>
    <property type="match status" value="1"/>
</dbReference>
<sequence>MSMDTMEFTAANVEQAVLQFYHQGYVQHEVHKWLSDAQYSPTAWTFSWDLILPTKSVEVQFFGASCLHIRIARFWHELPPSQYQTLKEQLIERIAQLAKGPRIVLTRLCIVLSSLVLHLTPEHWPDAIPSLITMFQQDNPNLDSTQRCHLLLEILTVLPEEFVSSAMTHQKKAAVRYELEKSLPSVMWLLRNILNASFPPRVIEQSLKCVGSWCEFGFQSDVMEPIMELVFQSLHKNELFDAAVDTLVKVLTHPDIHRFPNTLQKLFVQVLGLQEMYDKSLHERDMETVNGLCRVVVAAGEHHTKALVAMLKKEGESREFAIAFLHTIIKMAFPPGQYPVDENCSDMSFTFWYMLQDDVFECEEDDYRLLTPVFQPLYYNLIQVLLQKVQYPEEAEFESWSKDEQESFRCFRQDIGDTMMYCFNVVREPVLGFFCSTLQSLIEASKTQAIRWQTIEGIFFMFGSMAECVDLEESIYLPTLMNMVPSIHFTNITLLSTALYMIGSFGEWMNNHPEILSCVLPLVLQGLGNSKVGTAATMALKDITRESLDHIRPFIPQILSTSQLILQKEILLERDALRLMACVGQVLSTLPIPHIMNYLDAILVPRLQHMQHLVKQEPSDAVQKQLVFQVQLLSWLFSTLHTDKEASESPEAEQSAQPPGPPAPKPVFVVMQQIVPTIQELVTKWKTEPTVVEAVSELFKKSLSVLMTDFKPLANNVATMMIEMYETTPHASVLDVARQIVLLFGSDTSFTHYINTLLNVICNKTLQAFPRVLDEPDVVEAFMIFIANLLKKTRSLLVSSGVNLEAVLKTGVVTMSVPELCVVKASCFLVIEFLNAGYEEESIKSVVNNNMHLIVDRVMRAIGGEAVRQTTEIMSDVLFACFKFHFPVLNTTLRACLQTEGYPSPRAQQEDKENFLKTFMSDKNNKRKMRDQVKEFSLLCRGLLGTEYVEVAKQLL</sequence>
<protein>
    <recommendedName>
        <fullName evidence="4">Importin-13</fullName>
    </recommendedName>
</protein>
<keyword evidence="11" id="KW-1185">Reference proteome</keyword>
<dbReference type="GO" id="GO:0005634">
    <property type="term" value="C:nucleus"/>
    <property type="evidence" value="ECO:0007669"/>
    <property type="project" value="UniProtKB-SubCell"/>
</dbReference>
<comment type="caution">
    <text evidence="10">The sequence shown here is derived from an EMBL/GenBank/DDBJ whole genome shotgun (WGS) entry which is preliminary data.</text>
</comment>
<evidence type="ECO:0000256" key="1">
    <source>
        <dbReference type="ARBA" id="ARBA00004123"/>
    </source>
</evidence>
<reference evidence="10 11" key="1">
    <citation type="submission" date="2024-02" db="EMBL/GenBank/DDBJ databases">
        <title>Chromosome-scale genome assembly of the rough periwinkle Littorina saxatilis.</title>
        <authorList>
            <person name="De Jode A."/>
            <person name="Faria R."/>
            <person name="Formenti G."/>
            <person name="Sims Y."/>
            <person name="Smith T.P."/>
            <person name="Tracey A."/>
            <person name="Wood J.M.D."/>
            <person name="Zagrodzka Z.B."/>
            <person name="Johannesson K."/>
            <person name="Butlin R.K."/>
            <person name="Leder E.H."/>
        </authorList>
    </citation>
    <scope>NUCLEOTIDE SEQUENCE [LARGE SCALE GENOMIC DNA]</scope>
    <source>
        <strain evidence="10">Snail1</strain>
        <tissue evidence="10">Muscle</tissue>
    </source>
</reference>
<dbReference type="Gene3D" id="1.25.10.10">
    <property type="entry name" value="Leucine-rich Repeat Variant"/>
    <property type="match status" value="1"/>
</dbReference>
<dbReference type="Pfam" id="PF24140">
    <property type="entry name" value="TPR_TNPO3_IPO13_3rd"/>
    <property type="match status" value="1"/>
</dbReference>
<comment type="similarity">
    <text evidence="2">Belongs to the importin beta family.</text>
</comment>
<dbReference type="PANTHER" id="PTHR12363">
    <property type="entry name" value="TRANSPORTIN 3 AND IMPORTIN 13"/>
    <property type="match status" value="1"/>
</dbReference>
<evidence type="ECO:0000256" key="4">
    <source>
        <dbReference type="ARBA" id="ARBA00016020"/>
    </source>
</evidence>
<dbReference type="Pfam" id="PF03810">
    <property type="entry name" value="IBN_N"/>
    <property type="match status" value="1"/>
</dbReference>
<dbReference type="InterPro" id="IPR011989">
    <property type="entry name" value="ARM-like"/>
</dbReference>
<evidence type="ECO:0000256" key="8">
    <source>
        <dbReference type="ARBA" id="ARBA00023242"/>
    </source>
</evidence>
<dbReference type="GO" id="GO:0031267">
    <property type="term" value="F:small GTPase binding"/>
    <property type="evidence" value="ECO:0007669"/>
    <property type="project" value="InterPro"/>
</dbReference>
<evidence type="ECO:0000313" key="10">
    <source>
        <dbReference type="EMBL" id="KAK7101272.1"/>
    </source>
</evidence>
<evidence type="ECO:0000313" key="11">
    <source>
        <dbReference type="Proteomes" id="UP001374579"/>
    </source>
</evidence>
<dbReference type="InterPro" id="IPR013598">
    <property type="entry name" value="Exportin-1/Importin-b-like"/>
</dbReference>
<dbReference type="Pfam" id="PF24138">
    <property type="entry name" value="TPR_TNPO3_IPO13_2nd"/>
    <property type="match status" value="1"/>
</dbReference>
<dbReference type="InterPro" id="IPR016024">
    <property type="entry name" value="ARM-type_fold"/>
</dbReference>
<evidence type="ECO:0000256" key="5">
    <source>
        <dbReference type="ARBA" id="ARBA00022448"/>
    </source>
</evidence>
<evidence type="ECO:0000259" key="9">
    <source>
        <dbReference type="SMART" id="SM00913"/>
    </source>
</evidence>
<dbReference type="InterPro" id="IPR058537">
    <property type="entry name" value="TPR_TNPO3_IPO13_4th"/>
</dbReference>
<dbReference type="AlphaFoldDB" id="A0AAN9B9C5"/>
<dbReference type="InterPro" id="IPR051345">
    <property type="entry name" value="Importin_beta-like_NTR"/>
</dbReference>
<dbReference type="Pfam" id="PF18773">
    <property type="entry name" value="Importin_rep"/>
    <property type="match status" value="1"/>
</dbReference>
<evidence type="ECO:0000256" key="2">
    <source>
        <dbReference type="ARBA" id="ARBA00007991"/>
    </source>
</evidence>
<dbReference type="InterPro" id="IPR057942">
    <property type="entry name" value="TPR_TNPO3_IPO13_3rd"/>
</dbReference>
<feature type="domain" description="Importin N-terminal" evidence="9">
    <location>
        <begin position="30"/>
        <end position="96"/>
    </location>
</feature>
<accession>A0AAN9B9C5</accession>
<name>A0AAN9B9C5_9CAEN</name>
<dbReference type="GO" id="GO:0005737">
    <property type="term" value="C:cytoplasm"/>
    <property type="evidence" value="ECO:0007669"/>
    <property type="project" value="TreeGrafter"/>
</dbReference>
<comment type="subunit">
    <text evidence="3">Interacts with UBC9, RAN, RBM8A, eIF-1A and PAX6.</text>
</comment>
<dbReference type="Pfam" id="PF24139">
    <property type="entry name" value="TPR_TNPO3_IPO13_4th"/>
    <property type="match status" value="1"/>
</dbReference>
<gene>
    <name evidence="10" type="ORF">V1264_024075</name>
</gene>
<keyword evidence="7" id="KW-0653">Protein transport</keyword>
<dbReference type="InterPro" id="IPR040709">
    <property type="entry name" value="Importin_rep_1"/>
</dbReference>
<dbReference type="GO" id="GO:0006606">
    <property type="term" value="P:protein import into nucleus"/>
    <property type="evidence" value="ECO:0007669"/>
    <property type="project" value="TreeGrafter"/>
</dbReference>
<dbReference type="Pfam" id="PF08389">
    <property type="entry name" value="Xpo1"/>
    <property type="match status" value="1"/>
</dbReference>
<dbReference type="InterPro" id="IPR001494">
    <property type="entry name" value="Importin-beta_N"/>
</dbReference>
<keyword evidence="8" id="KW-0539">Nucleus</keyword>
<dbReference type="SMART" id="SM00913">
    <property type="entry name" value="IBN_N"/>
    <property type="match status" value="1"/>
</dbReference>
<dbReference type="PANTHER" id="PTHR12363:SF33">
    <property type="entry name" value="IMPORTIN-13"/>
    <property type="match status" value="1"/>
</dbReference>